<reference evidence="16" key="1">
    <citation type="submission" date="2020-07" db="EMBL/GenBank/DDBJ databases">
        <title>Huge and variable diversity of episymbiotic CPR bacteria and DPANN archaea in groundwater ecosystems.</title>
        <authorList>
            <person name="He C.Y."/>
            <person name="Keren R."/>
            <person name="Whittaker M."/>
            <person name="Farag I.F."/>
            <person name="Doudna J."/>
            <person name="Cate J.H.D."/>
            <person name="Banfield J.F."/>
        </authorList>
    </citation>
    <scope>NUCLEOTIDE SEQUENCE</scope>
    <source>
        <strain evidence="16">NC_groundwater_1813_Pr3_B-0.1um_71_17</strain>
    </source>
</reference>
<evidence type="ECO:0000256" key="7">
    <source>
        <dbReference type="ARBA" id="ARBA00023027"/>
    </source>
</evidence>
<evidence type="ECO:0000256" key="13">
    <source>
        <dbReference type="HAMAP-Rule" id="MF_00102"/>
    </source>
</evidence>
<comment type="pathway">
    <text evidence="9 13">Amino-acid biosynthesis; L-lysine biosynthesis via DAP pathway; (S)-tetrahydrodipicolinate from L-aspartate: step 4/4.</text>
</comment>
<feature type="active site" description="Proton donor" evidence="13">
    <location>
        <position position="146"/>
    </location>
</feature>
<keyword evidence="8 13" id="KW-0457">Lysine biosynthesis</keyword>
<evidence type="ECO:0000256" key="12">
    <source>
        <dbReference type="ARBA" id="ARBA00049396"/>
    </source>
</evidence>
<comment type="caution">
    <text evidence="16">The sequence shown here is derived from an EMBL/GenBank/DDBJ whole genome shotgun (WGS) entry which is preliminary data.</text>
</comment>
<dbReference type="PANTHER" id="PTHR20836:SF0">
    <property type="entry name" value="4-HYDROXY-TETRAHYDRODIPICOLINATE REDUCTASE 1, CHLOROPLASTIC-RELATED"/>
    <property type="match status" value="1"/>
</dbReference>
<evidence type="ECO:0000256" key="3">
    <source>
        <dbReference type="ARBA" id="ARBA00022605"/>
    </source>
</evidence>
<dbReference type="GO" id="GO:0008839">
    <property type="term" value="F:4-hydroxy-tetrahydrodipicolinate reductase"/>
    <property type="evidence" value="ECO:0007669"/>
    <property type="project" value="UniProtKB-UniRule"/>
</dbReference>
<evidence type="ECO:0000256" key="9">
    <source>
        <dbReference type="ARBA" id="ARBA00037922"/>
    </source>
</evidence>
<comment type="function">
    <text evidence="13">Catalyzes the conversion of 4-hydroxy-tetrahydrodipicolinate (HTPA) to tetrahydrodipicolinate.</text>
</comment>
<keyword evidence="4 13" id="KW-0521">NADP</keyword>
<evidence type="ECO:0000259" key="15">
    <source>
        <dbReference type="Pfam" id="PF05173"/>
    </source>
</evidence>
<comment type="similarity">
    <text evidence="1 13">Belongs to the DapB family.</text>
</comment>
<dbReference type="Proteomes" id="UP000696931">
    <property type="component" value="Unassembled WGS sequence"/>
</dbReference>
<dbReference type="SUPFAM" id="SSF51735">
    <property type="entry name" value="NAD(P)-binding Rossmann-fold domains"/>
    <property type="match status" value="1"/>
</dbReference>
<dbReference type="GO" id="GO:0009089">
    <property type="term" value="P:lysine biosynthetic process via diaminopimelate"/>
    <property type="evidence" value="ECO:0007669"/>
    <property type="project" value="UniProtKB-UniRule"/>
</dbReference>
<dbReference type="GO" id="GO:0051287">
    <property type="term" value="F:NAD binding"/>
    <property type="evidence" value="ECO:0007669"/>
    <property type="project" value="UniProtKB-UniRule"/>
</dbReference>
<dbReference type="Pfam" id="PF05173">
    <property type="entry name" value="DapB_C"/>
    <property type="match status" value="1"/>
</dbReference>
<feature type="binding site" evidence="13">
    <location>
        <begin position="109"/>
        <end position="112"/>
    </location>
    <ligand>
        <name>NAD(+)</name>
        <dbReference type="ChEBI" id="CHEBI:57540"/>
    </ligand>
</feature>
<feature type="active site" description="Proton donor/acceptor" evidence="13">
    <location>
        <position position="142"/>
    </location>
</feature>
<dbReference type="AlphaFoldDB" id="A0A933SER3"/>
<keyword evidence="2 13" id="KW-0963">Cytoplasm</keyword>
<comment type="caution">
    <text evidence="13">Was originally thought to be a dihydrodipicolinate reductase (DHDPR), catalyzing the conversion of dihydrodipicolinate to tetrahydrodipicolinate. However, it was shown in E.coli that the substrate of the enzymatic reaction is not dihydrodipicolinate (DHDP) but in fact (2S,4S)-4-hydroxy-2,3,4,5-tetrahydrodipicolinic acid (HTPA), the product released by the DapA-catalyzed reaction.</text>
</comment>
<dbReference type="EMBL" id="JACRIW010000091">
    <property type="protein sequence ID" value="MBI5170388.1"/>
    <property type="molecule type" value="Genomic_DNA"/>
</dbReference>
<feature type="binding site" evidence="13">
    <location>
        <begin position="152"/>
        <end position="153"/>
    </location>
    <ligand>
        <name>(S)-2,3,4,5-tetrahydrodipicolinate</name>
        <dbReference type="ChEBI" id="CHEBI:16845"/>
    </ligand>
</feature>
<dbReference type="GO" id="GO:0019877">
    <property type="term" value="P:diaminopimelate biosynthetic process"/>
    <property type="evidence" value="ECO:0007669"/>
    <property type="project" value="UniProtKB-UniRule"/>
</dbReference>
<organism evidence="16 17">
    <name type="scientific">Eiseniibacteriota bacterium</name>
    <dbReference type="NCBI Taxonomy" id="2212470"/>
    <lineage>
        <taxon>Bacteria</taxon>
        <taxon>Candidatus Eiseniibacteriota</taxon>
    </lineage>
</organism>
<dbReference type="Gene3D" id="3.40.50.720">
    <property type="entry name" value="NAD(P)-binding Rossmann-like Domain"/>
    <property type="match status" value="1"/>
</dbReference>
<feature type="binding site" evidence="13">
    <location>
        <begin position="85"/>
        <end position="87"/>
    </location>
    <ligand>
        <name>NAD(+)</name>
        <dbReference type="ChEBI" id="CHEBI:57540"/>
    </ligand>
</feature>
<sequence>MIDIVLVGAAGRMGAAIAHAATEASGCRVAAGVDPIAAASGDTRWGQSLAAAYRKGMVVVDFSSPTGAVASAQFCAANGAPFVCGTTGLDAAAEAAVRDAGKSVAVFRASNFSIGVAALRQLLAAALAAVPRSWDVEIVERHHRLKKDAPSGTALTLADDALAARGLTREALRHGREGVVGARTAGEIGVHAVRGGTFVGDHQIVLAGNGESLEIRHVAEDRAAFAHGAVAAARFVAGAPAGVYGMSDLLK</sequence>
<protein>
    <recommendedName>
        <fullName evidence="10 13">4-hydroxy-tetrahydrodipicolinate reductase</fullName>
        <shortName evidence="13">HTPA reductase</shortName>
        <ecNumber evidence="10 13">1.17.1.8</ecNumber>
    </recommendedName>
</protein>
<dbReference type="SUPFAM" id="SSF55347">
    <property type="entry name" value="Glyceraldehyde-3-phosphate dehydrogenase-like, C-terminal domain"/>
    <property type="match status" value="1"/>
</dbReference>
<dbReference type="GO" id="GO:0016726">
    <property type="term" value="F:oxidoreductase activity, acting on CH or CH2 groups, NAD or NADP as acceptor"/>
    <property type="evidence" value="ECO:0007669"/>
    <property type="project" value="UniProtKB-UniRule"/>
</dbReference>
<evidence type="ECO:0000256" key="5">
    <source>
        <dbReference type="ARBA" id="ARBA00022915"/>
    </source>
</evidence>
<feature type="binding site" evidence="13">
    <location>
        <begin position="8"/>
        <end position="13"/>
    </location>
    <ligand>
        <name>NAD(+)</name>
        <dbReference type="ChEBI" id="CHEBI:57540"/>
    </ligand>
</feature>
<evidence type="ECO:0000259" key="14">
    <source>
        <dbReference type="Pfam" id="PF01113"/>
    </source>
</evidence>
<dbReference type="HAMAP" id="MF_00102">
    <property type="entry name" value="DapB"/>
    <property type="match status" value="1"/>
</dbReference>
<evidence type="ECO:0000256" key="6">
    <source>
        <dbReference type="ARBA" id="ARBA00023002"/>
    </source>
</evidence>
<gene>
    <name evidence="13 16" type="primary">dapB</name>
    <name evidence="16" type="ORF">HZA61_12940</name>
</gene>
<proteinExistence type="inferred from homology"/>
<evidence type="ECO:0000256" key="1">
    <source>
        <dbReference type="ARBA" id="ARBA00006642"/>
    </source>
</evidence>
<keyword evidence="5 13" id="KW-0220">Diaminopimelate biosynthesis</keyword>
<feature type="binding site" evidence="13">
    <location>
        <position position="143"/>
    </location>
    <ligand>
        <name>(S)-2,3,4,5-tetrahydrodipicolinate</name>
        <dbReference type="ChEBI" id="CHEBI:16845"/>
    </ligand>
</feature>
<dbReference type="PANTHER" id="PTHR20836">
    <property type="entry name" value="DIHYDRODIPICOLINATE REDUCTASE"/>
    <property type="match status" value="1"/>
</dbReference>
<dbReference type="Gene3D" id="3.30.360.10">
    <property type="entry name" value="Dihydrodipicolinate Reductase, domain 2"/>
    <property type="match status" value="1"/>
</dbReference>
<evidence type="ECO:0000256" key="11">
    <source>
        <dbReference type="ARBA" id="ARBA00049080"/>
    </source>
</evidence>
<evidence type="ECO:0000256" key="2">
    <source>
        <dbReference type="ARBA" id="ARBA00022490"/>
    </source>
</evidence>
<feature type="domain" description="Dihydrodipicolinate reductase N-terminal" evidence="14">
    <location>
        <begin position="2"/>
        <end position="112"/>
    </location>
</feature>
<dbReference type="InterPro" id="IPR000846">
    <property type="entry name" value="DapB_N"/>
</dbReference>
<comment type="catalytic activity">
    <reaction evidence="11 13">
        <text>(S)-2,3,4,5-tetrahydrodipicolinate + NADP(+) + H2O = (2S,4S)-4-hydroxy-2,3,4,5-tetrahydrodipicolinate + NADPH + H(+)</text>
        <dbReference type="Rhea" id="RHEA:35331"/>
        <dbReference type="ChEBI" id="CHEBI:15377"/>
        <dbReference type="ChEBI" id="CHEBI:15378"/>
        <dbReference type="ChEBI" id="CHEBI:16845"/>
        <dbReference type="ChEBI" id="CHEBI:57783"/>
        <dbReference type="ChEBI" id="CHEBI:58349"/>
        <dbReference type="ChEBI" id="CHEBI:67139"/>
        <dbReference type="EC" id="1.17.1.8"/>
    </reaction>
</comment>
<evidence type="ECO:0000313" key="16">
    <source>
        <dbReference type="EMBL" id="MBI5170388.1"/>
    </source>
</evidence>
<dbReference type="PROSITE" id="PS01298">
    <property type="entry name" value="DAPB"/>
    <property type="match status" value="1"/>
</dbReference>
<evidence type="ECO:0000256" key="8">
    <source>
        <dbReference type="ARBA" id="ARBA00023154"/>
    </source>
</evidence>
<evidence type="ECO:0000313" key="17">
    <source>
        <dbReference type="Proteomes" id="UP000696931"/>
    </source>
</evidence>
<keyword evidence="3 13" id="KW-0028">Amino-acid biosynthesis</keyword>
<comment type="subcellular location">
    <subcellularLocation>
        <location evidence="13">Cytoplasm</location>
    </subcellularLocation>
</comment>
<dbReference type="InterPro" id="IPR022664">
    <property type="entry name" value="DapB_N_CS"/>
</dbReference>
<keyword evidence="7 13" id="KW-0520">NAD</keyword>
<dbReference type="InterPro" id="IPR023940">
    <property type="entry name" value="DHDPR_bac"/>
</dbReference>
<dbReference type="PIRSF" id="PIRSF000161">
    <property type="entry name" value="DHPR"/>
    <property type="match status" value="1"/>
</dbReference>
<evidence type="ECO:0000256" key="4">
    <source>
        <dbReference type="ARBA" id="ARBA00022857"/>
    </source>
</evidence>
<comment type="caution">
    <text evidence="13">Lacks conserved residue(s) required for the propagation of feature annotation.</text>
</comment>
<feature type="domain" description="Dihydrodipicolinate reductase C-terminal" evidence="15">
    <location>
        <begin position="115"/>
        <end position="250"/>
    </location>
</feature>
<evidence type="ECO:0000256" key="10">
    <source>
        <dbReference type="ARBA" id="ARBA00038983"/>
    </source>
</evidence>
<dbReference type="InterPro" id="IPR022663">
    <property type="entry name" value="DapB_C"/>
</dbReference>
<dbReference type="Pfam" id="PF01113">
    <property type="entry name" value="DapB_N"/>
    <property type="match status" value="1"/>
</dbReference>
<dbReference type="NCBIfam" id="TIGR00036">
    <property type="entry name" value="dapB"/>
    <property type="match status" value="1"/>
</dbReference>
<comment type="subunit">
    <text evidence="13">Homotetramer.</text>
</comment>
<comment type="catalytic activity">
    <reaction evidence="12 13">
        <text>(S)-2,3,4,5-tetrahydrodipicolinate + NAD(+) + H2O = (2S,4S)-4-hydroxy-2,3,4,5-tetrahydrodipicolinate + NADH + H(+)</text>
        <dbReference type="Rhea" id="RHEA:35323"/>
        <dbReference type="ChEBI" id="CHEBI:15377"/>
        <dbReference type="ChEBI" id="CHEBI:15378"/>
        <dbReference type="ChEBI" id="CHEBI:16845"/>
        <dbReference type="ChEBI" id="CHEBI:57540"/>
        <dbReference type="ChEBI" id="CHEBI:57945"/>
        <dbReference type="ChEBI" id="CHEBI:67139"/>
        <dbReference type="EC" id="1.17.1.8"/>
    </reaction>
</comment>
<dbReference type="InterPro" id="IPR036291">
    <property type="entry name" value="NAD(P)-bd_dom_sf"/>
</dbReference>
<name>A0A933SER3_UNCEI</name>
<dbReference type="EC" id="1.17.1.8" evidence="10 13"/>
<keyword evidence="6 13" id="KW-0560">Oxidoreductase</keyword>
<dbReference type="GO" id="GO:0050661">
    <property type="term" value="F:NADP binding"/>
    <property type="evidence" value="ECO:0007669"/>
    <property type="project" value="UniProtKB-UniRule"/>
</dbReference>
<accession>A0A933SER3</accession>
<dbReference type="GO" id="GO:0005737">
    <property type="term" value="C:cytoplasm"/>
    <property type="evidence" value="ECO:0007669"/>
    <property type="project" value="UniProtKB-SubCell"/>
</dbReference>